<evidence type="ECO:0000256" key="8">
    <source>
        <dbReference type="SAM" id="MobiDB-lite"/>
    </source>
</evidence>
<evidence type="ECO:0000256" key="3">
    <source>
        <dbReference type="ARBA" id="ARBA00023134"/>
    </source>
</evidence>
<accession>A0A1E5R1B3</accession>
<comment type="similarity">
    <text evidence="1">Belongs to the small GTPase superfamily. Rab family.</text>
</comment>
<dbReference type="PANTHER" id="PTHR47979">
    <property type="entry name" value="DRAB11-RELATED"/>
    <property type="match status" value="1"/>
</dbReference>
<evidence type="ECO:0000256" key="4">
    <source>
        <dbReference type="ARBA" id="ARBA00023136"/>
    </source>
</evidence>
<dbReference type="PROSITE" id="PS51419">
    <property type="entry name" value="RAB"/>
    <property type="match status" value="1"/>
</dbReference>
<dbReference type="FunFam" id="3.40.50.300:FF:000067">
    <property type="entry name" value="ras-related protein RABA1f"/>
    <property type="match status" value="1"/>
</dbReference>
<evidence type="ECO:0000256" key="2">
    <source>
        <dbReference type="ARBA" id="ARBA00022741"/>
    </source>
</evidence>
<feature type="region of interest" description="Disordered" evidence="8">
    <location>
        <begin position="204"/>
        <end position="244"/>
    </location>
</feature>
<dbReference type="InterPro" id="IPR027417">
    <property type="entry name" value="P-loop_NTPase"/>
</dbReference>
<dbReference type="Pfam" id="PF00071">
    <property type="entry name" value="Ras"/>
    <property type="match status" value="1"/>
</dbReference>
<organism evidence="9 10">
    <name type="scientific">Hanseniaspora osmophila</name>
    <dbReference type="NCBI Taxonomy" id="56408"/>
    <lineage>
        <taxon>Eukaryota</taxon>
        <taxon>Fungi</taxon>
        <taxon>Dikarya</taxon>
        <taxon>Ascomycota</taxon>
        <taxon>Saccharomycotina</taxon>
        <taxon>Saccharomycetes</taxon>
        <taxon>Saccharomycodales</taxon>
        <taxon>Saccharomycodaceae</taxon>
        <taxon>Hanseniaspora</taxon>
    </lineage>
</organism>
<proteinExistence type="inferred from homology"/>
<evidence type="ECO:0000313" key="10">
    <source>
        <dbReference type="Proteomes" id="UP000095728"/>
    </source>
</evidence>
<dbReference type="GO" id="GO:0006887">
    <property type="term" value="P:exocytosis"/>
    <property type="evidence" value="ECO:0007669"/>
    <property type="project" value="UniProtKB-ARBA"/>
</dbReference>
<dbReference type="PRINTS" id="PR00449">
    <property type="entry name" value="RASTRNSFRMNG"/>
</dbReference>
<dbReference type="InterPro" id="IPR001806">
    <property type="entry name" value="Small_GTPase"/>
</dbReference>
<evidence type="ECO:0000256" key="1">
    <source>
        <dbReference type="ARBA" id="ARBA00006270"/>
    </source>
</evidence>
<protein>
    <submittedName>
        <fullName evidence="9">GTP-binding protein YPT31/YPT8</fullName>
    </submittedName>
</protein>
<dbReference type="EMBL" id="LPNM01000011">
    <property type="protein sequence ID" value="OEJ80695.1"/>
    <property type="molecule type" value="Genomic_DNA"/>
</dbReference>
<dbReference type="GO" id="GO:0003924">
    <property type="term" value="F:GTPase activity"/>
    <property type="evidence" value="ECO:0007669"/>
    <property type="project" value="InterPro"/>
</dbReference>
<dbReference type="InParanoid" id="A0A1E5R1B3"/>
<dbReference type="SMART" id="SM00175">
    <property type="entry name" value="RAB"/>
    <property type="match status" value="1"/>
</dbReference>
<dbReference type="SMART" id="SM00173">
    <property type="entry name" value="RAS"/>
    <property type="match status" value="1"/>
</dbReference>
<dbReference type="GO" id="GO:0005525">
    <property type="term" value="F:GTP binding"/>
    <property type="evidence" value="ECO:0007669"/>
    <property type="project" value="UniProtKB-KW"/>
</dbReference>
<dbReference type="Gene3D" id="3.40.50.300">
    <property type="entry name" value="P-loop containing nucleotide triphosphate hydrolases"/>
    <property type="match status" value="1"/>
</dbReference>
<name>A0A1E5R1B3_9ASCO</name>
<dbReference type="STRING" id="56408.A0A1E5R1B3"/>
<evidence type="ECO:0000256" key="6">
    <source>
        <dbReference type="ARBA" id="ARBA00023289"/>
    </source>
</evidence>
<keyword evidence="2" id="KW-0547">Nucleotide-binding</keyword>
<dbReference type="GO" id="GO:0005768">
    <property type="term" value="C:endosome"/>
    <property type="evidence" value="ECO:0007669"/>
    <property type="project" value="UniProtKB-ARBA"/>
</dbReference>
<evidence type="ECO:0000256" key="5">
    <source>
        <dbReference type="ARBA" id="ARBA00023288"/>
    </source>
</evidence>
<gene>
    <name evidence="9" type="ORF">AWRI3579_g4327</name>
</gene>
<dbReference type="GO" id="GO:0000139">
    <property type="term" value="C:Golgi membrane"/>
    <property type="evidence" value="ECO:0007669"/>
    <property type="project" value="UniProtKB-SubCell"/>
</dbReference>
<comment type="subcellular location">
    <subcellularLocation>
        <location evidence="7">Golgi apparatus membrane</location>
        <topology evidence="7">Lipid-anchor</topology>
    </subcellularLocation>
</comment>
<dbReference type="SMART" id="SM00174">
    <property type="entry name" value="RHO"/>
    <property type="match status" value="1"/>
</dbReference>
<feature type="compositionally biased region" description="Polar residues" evidence="8">
    <location>
        <begin position="205"/>
        <end position="230"/>
    </location>
</feature>
<dbReference type="GO" id="GO:0005829">
    <property type="term" value="C:cytosol"/>
    <property type="evidence" value="ECO:0007669"/>
    <property type="project" value="GOC"/>
</dbReference>
<dbReference type="Proteomes" id="UP000095728">
    <property type="component" value="Unassembled WGS sequence"/>
</dbReference>
<keyword evidence="10" id="KW-1185">Reference proteome</keyword>
<evidence type="ECO:0000256" key="7">
    <source>
        <dbReference type="ARBA" id="ARBA00037794"/>
    </source>
</evidence>
<dbReference type="InterPro" id="IPR005225">
    <property type="entry name" value="Small_GTP-bd"/>
</dbReference>
<sequence>MSTSGTAADSGNNGATKDNQDYGFEYDILFKLVLIGDSGVGKSNLLTRFTANEFNIDSKSTIGVEFANRIVQIEGKKIKAQIWDTAGQERYRAITSAYYRGAMGALIVYDITKSKSYENCSDWLKELKENADSNIVIGLIGNKSDLAHNRSVPTEEARNFAKENQLLFTETSALENDNVEKAFEELITAIYNIYKKHQANIDIGQDSQSNSNTNGAGINPNGKSLNTVSLKDQKTKKSSSSNCC</sequence>
<dbReference type="OrthoDB" id="9989112at2759"/>
<comment type="caution">
    <text evidence="9">The sequence shown here is derived from an EMBL/GenBank/DDBJ whole genome shotgun (WGS) entry which is preliminary data.</text>
</comment>
<dbReference type="GO" id="GO:0034498">
    <property type="term" value="P:early endosome to Golgi transport"/>
    <property type="evidence" value="ECO:0007669"/>
    <property type="project" value="UniProtKB-ARBA"/>
</dbReference>
<dbReference type="FunCoup" id="A0A1E5R1B3">
    <property type="interactions" value="1010"/>
</dbReference>
<keyword evidence="5" id="KW-0449">Lipoprotein</keyword>
<reference evidence="10" key="1">
    <citation type="journal article" date="2016" name="Genome Announc.">
        <title>Genome sequences of three species of Hanseniaspora isolated from spontaneous wine fermentations.</title>
        <authorList>
            <person name="Sternes P.R."/>
            <person name="Lee D."/>
            <person name="Kutyna D.R."/>
            <person name="Borneman A.R."/>
        </authorList>
    </citation>
    <scope>NUCLEOTIDE SEQUENCE [LARGE SCALE GENOMIC DNA]</scope>
    <source>
        <strain evidence="10">AWRI3579</strain>
    </source>
</reference>
<dbReference type="PROSITE" id="PS51421">
    <property type="entry name" value="RAS"/>
    <property type="match status" value="1"/>
</dbReference>
<dbReference type="AlphaFoldDB" id="A0A1E5R1B3"/>
<keyword evidence="6" id="KW-0636">Prenylation</keyword>
<dbReference type="SUPFAM" id="SSF52540">
    <property type="entry name" value="P-loop containing nucleoside triphosphate hydrolases"/>
    <property type="match status" value="1"/>
</dbReference>
<keyword evidence="3" id="KW-0342">GTP-binding</keyword>
<dbReference type="InterPro" id="IPR050209">
    <property type="entry name" value="Rab_GTPases_membrane_traffic"/>
</dbReference>
<dbReference type="SMART" id="SM00176">
    <property type="entry name" value="RAN"/>
    <property type="match status" value="1"/>
</dbReference>
<dbReference type="PROSITE" id="PS51420">
    <property type="entry name" value="RHO"/>
    <property type="match status" value="1"/>
</dbReference>
<dbReference type="CDD" id="cd01868">
    <property type="entry name" value="Rab11_like"/>
    <property type="match status" value="1"/>
</dbReference>
<dbReference type="NCBIfam" id="TIGR00231">
    <property type="entry name" value="small_GTP"/>
    <property type="match status" value="1"/>
</dbReference>
<keyword evidence="4" id="KW-0472">Membrane</keyword>
<evidence type="ECO:0000313" key="9">
    <source>
        <dbReference type="EMBL" id="OEJ80695.1"/>
    </source>
</evidence>